<dbReference type="HOGENOM" id="CLU_000604_1_2_7"/>
<dbReference type="Proteomes" id="UP000001784">
    <property type="component" value="Chromosome"/>
</dbReference>
<comment type="similarity">
    <text evidence="1">Belongs to the ABC transporter superfamily.</text>
</comment>
<dbReference type="AlphaFoldDB" id="A0LKP3"/>
<dbReference type="EMBL" id="CP000478">
    <property type="protein sequence ID" value="ABK17995.1"/>
    <property type="molecule type" value="Genomic_DNA"/>
</dbReference>
<dbReference type="KEGG" id="sfu:Sfum_2313"/>
<dbReference type="PROSITE" id="PS00211">
    <property type="entry name" value="ABC_TRANSPORTER_1"/>
    <property type="match status" value="1"/>
</dbReference>
<evidence type="ECO:0000256" key="2">
    <source>
        <dbReference type="ARBA" id="ARBA00022448"/>
    </source>
</evidence>
<evidence type="ECO:0000313" key="7">
    <source>
        <dbReference type="EMBL" id="ABK17995.1"/>
    </source>
</evidence>
<dbReference type="SUPFAM" id="SSF52540">
    <property type="entry name" value="P-loop containing nucleoside triphosphate hydrolases"/>
    <property type="match status" value="1"/>
</dbReference>
<proteinExistence type="inferred from homology"/>
<dbReference type="PANTHER" id="PTHR43820">
    <property type="entry name" value="HIGH-AFFINITY BRANCHED-CHAIN AMINO ACID TRANSPORT ATP-BINDING PROTEIN LIVF"/>
    <property type="match status" value="1"/>
</dbReference>
<dbReference type="InParanoid" id="A0LKP3"/>
<dbReference type="GO" id="GO:0015807">
    <property type="term" value="P:L-amino acid transport"/>
    <property type="evidence" value="ECO:0007669"/>
    <property type="project" value="TreeGrafter"/>
</dbReference>
<accession>A0LKP3</accession>
<keyword evidence="3" id="KW-0547">Nucleotide-binding</keyword>
<protein>
    <submittedName>
        <fullName evidence="7">ABC transporter related</fullName>
    </submittedName>
</protein>
<evidence type="ECO:0000256" key="4">
    <source>
        <dbReference type="ARBA" id="ARBA00022840"/>
    </source>
</evidence>
<keyword evidence="8" id="KW-1185">Reference proteome</keyword>
<evidence type="ECO:0000256" key="3">
    <source>
        <dbReference type="ARBA" id="ARBA00022741"/>
    </source>
</evidence>
<gene>
    <name evidence="7" type="ordered locus">Sfum_2313</name>
</gene>
<keyword evidence="5" id="KW-0029">Amino-acid transport</keyword>
<feature type="domain" description="ABC transporter" evidence="6">
    <location>
        <begin position="4"/>
        <end position="236"/>
    </location>
</feature>
<keyword evidence="4" id="KW-0067">ATP-binding</keyword>
<dbReference type="GO" id="GO:0005524">
    <property type="term" value="F:ATP binding"/>
    <property type="evidence" value="ECO:0007669"/>
    <property type="project" value="UniProtKB-KW"/>
</dbReference>
<dbReference type="eggNOG" id="COG0410">
    <property type="taxonomic scope" value="Bacteria"/>
</dbReference>
<dbReference type="SMART" id="SM00382">
    <property type="entry name" value="AAA"/>
    <property type="match status" value="1"/>
</dbReference>
<dbReference type="InterPro" id="IPR003439">
    <property type="entry name" value="ABC_transporter-like_ATP-bd"/>
</dbReference>
<evidence type="ECO:0000256" key="1">
    <source>
        <dbReference type="ARBA" id="ARBA00005417"/>
    </source>
</evidence>
<dbReference type="Gene3D" id="3.40.50.300">
    <property type="entry name" value="P-loop containing nucleotide triphosphate hydrolases"/>
    <property type="match status" value="1"/>
</dbReference>
<evidence type="ECO:0000259" key="6">
    <source>
        <dbReference type="PROSITE" id="PS50893"/>
    </source>
</evidence>
<reference evidence="7 8" key="1">
    <citation type="submission" date="2006-10" db="EMBL/GenBank/DDBJ databases">
        <title>Complete sequence of Syntrophobacter fumaroxidans MPOB.</title>
        <authorList>
            <consortium name="US DOE Joint Genome Institute"/>
            <person name="Copeland A."/>
            <person name="Lucas S."/>
            <person name="Lapidus A."/>
            <person name="Barry K."/>
            <person name="Detter J.C."/>
            <person name="Glavina del Rio T."/>
            <person name="Hammon N."/>
            <person name="Israni S."/>
            <person name="Pitluck S."/>
            <person name="Goltsman E.G."/>
            <person name="Martinez M."/>
            <person name="Schmutz J."/>
            <person name="Larimer F."/>
            <person name="Land M."/>
            <person name="Hauser L."/>
            <person name="Kyrpides N."/>
            <person name="Kim E."/>
            <person name="Boone D.R."/>
            <person name="Brockman F."/>
            <person name="Culley D."/>
            <person name="Ferry J."/>
            <person name="Gunsalus R."/>
            <person name="McInerney M.J."/>
            <person name="Morrison M."/>
            <person name="Plugge C."/>
            <person name="Rohlin L."/>
            <person name="Scholten J."/>
            <person name="Sieber J."/>
            <person name="Stams A.J.M."/>
            <person name="Worm P."/>
            <person name="Henstra A.M."/>
            <person name="Richardson P."/>
        </authorList>
    </citation>
    <scope>NUCLEOTIDE SEQUENCE [LARGE SCALE GENOMIC DNA]</scope>
    <source>
        <strain evidence="8">DSM 10017 / MPOB</strain>
    </source>
</reference>
<dbReference type="STRING" id="335543.Sfum_2313"/>
<dbReference type="CDD" id="cd03224">
    <property type="entry name" value="ABC_TM1139_LivF_branched"/>
    <property type="match status" value="1"/>
</dbReference>
<evidence type="ECO:0000256" key="5">
    <source>
        <dbReference type="ARBA" id="ARBA00022970"/>
    </source>
</evidence>
<dbReference type="Pfam" id="PF00005">
    <property type="entry name" value="ABC_tran"/>
    <property type="match status" value="1"/>
</dbReference>
<dbReference type="InterPro" id="IPR027417">
    <property type="entry name" value="P-loop_NTPase"/>
</dbReference>
<dbReference type="InterPro" id="IPR052156">
    <property type="entry name" value="BCAA_Transport_ATP-bd_LivF"/>
</dbReference>
<dbReference type="PANTHER" id="PTHR43820:SF2">
    <property type="entry name" value="ABC TRANSPORTER ATP-BINDING PROTEIN"/>
    <property type="match status" value="1"/>
</dbReference>
<dbReference type="GO" id="GO:0015658">
    <property type="term" value="F:branched-chain amino acid transmembrane transporter activity"/>
    <property type="evidence" value="ECO:0007669"/>
    <property type="project" value="TreeGrafter"/>
</dbReference>
<organism evidence="7 8">
    <name type="scientific">Syntrophobacter fumaroxidans (strain DSM 10017 / MPOB)</name>
    <dbReference type="NCBI Taxonomy" id="335543"/>
    <lineage>
        <taxon>Bacteria</taxon>
        <taxon>Pseudomonadati</taxon>
        <taxon>Thermodesulfobacteriota</taxon>
        <taxon>Syntrophobacteria</taxon>
        <taxon>Syntrophobacterales</taxon>
        <taxon>Syntrophobacteraceae</taxon>
        <taxon>Syntrophobacter</taxon>
    </lineage>
</organism>
<name>A0LKP3_SYNFM</name>
<dbReference type="RefSeq" id="WP_011699164.1">
    <property type="nucleotide sequence ID" value="NC_008554.1"/>
</dbReference>
<dbReference type="InterPro" id="IPR017871">
    <property type="entry name" value="ABC_transporter-like_CS"/>
</dbReference>
<dbReference type="GO" id="GO:0016887">
    <property type="term" value="F:ATP hydrolysis activity"/>
    <property type="evidence" value="ECO:0007669"/>
    <property type="project" value="InterPro"/>
</dbReference>
<dbReference type="PROSITE" id="PS50893">
    <property type="entry name" value="ABC_TRANSPORTER_2"/>
    <property type="match status" value="1"/>
</dbReference>
<dbReference type="InterPro" id="IPR003593">
    <property type="entry name" value="AAA+_ATPase"/>
</dbReference>
<dbReference type="OrthoDB" id="9805130at2"/>
<evidence type="ECO:0000313" key="8">
    <source>
        <dbReference type="Proteomes" id="UP000001784"/>
    </source>
</evidence>
<sequence length="236" mass="26003">MGNLKLKNVHTFFGTSHILFGISLEVKRGECVCLLGRNGVGKTTTLKTIMGLARPSDGEITFNGKSLVGLPPYEIAGMGVGYVPEDRIVFPDLTVLENLEVAAKPPLTDDIPPWDVPAIFGLFPSLKPLENRPAGYLSGGEQQMLTIGRTLMGNPQMMLLDEPVEGLAPVVVHEIVRQLKHLKELGLTILFTEQNIRFATEISDRAYIIESGLGRYEGTMADLERQPDIKKKYLMI</sequence>
<keyword evidence="2" id="KW-0813">Transport</keyword>